<dbReference type="AlphaFoldDB" id="A0A4R9K427"/>
<evidence type="ECO:0000313" key="1">
    <source>
        <dbReference type="EMBL" id="TGL60251.1"/>
    </source>
</evidence>
<evidence type="ECO:0000313" key="2">
    <source>
        <dbReference type="Proteomes" id="UP000297693"/>
    </source>
</evidence>
<comment type="caution">
    <text evidence="1">The sequence shown here is derived from an EMBL/GenBank/DDBJ whole genome shotgun (WGS) entry which is preliminary data.</text>
</comment>
<gene>
    <name evidence="1" type="ORF">EHQ58_07055</name>
</gene>
<dbReference type="Proteomes" id="UP000297693">
    <property type="component" value="Unassembled WGS sequence"/>
</dbReference>
<name>A0A4R9K427_9LEPT</name>
<protein>
    <submittedName>
        <fullName evidence="1">Uncharacterized protein</fullName>
    </submittedName>
</protein>
<reference evidence="1" key="1">
    <citation type="journal article" date="2019" name="PLoS Negl. Trop. Dis.">
        <title>Revisiting the worldwide diversity of Leptospira species in the environment.</title>
        <authorList>
            <person name="Vincent A.T."/>
            <person name="Schiettekatte O."/>
            <person name="Bourhy P."/>
            <person name="Veyrier F.J."/>
            <person name="Picardeau M."/>
        </authorList>
    </citation>
    <scope>NUCLEOTIDE SEQUENCE [LARGE SCALE GENOMIC DNA]</scope>
    <source>
        <strain evidence="1">201702476</strain>
    </source>
</reference>
<proteinExistence type="predicted"/>
<sequence length="45" mass="5164">MFQEESNFVSCTFQSIEMIFGDSWSRIHEPSGAYCNALFVSPLEK</sequence>
<organism evidence="1 2">
    <name type="scientific">Leptospira ognonensis</name>
    <dbReference type="NCBI Taxonomy" id="2484945"/>
    <lineage>
        <taxon>Bacteria</taxon>
        <taxon>Pseudomonadati</taxon>
        <taxon>Spirochaetota</taxon>
        <taxon>Spirochaetia</taxon>
        <taxon>Leptospirales</taxon>
        <taxon>Leptospiraceae</taxon>
        <taxon>Leptospira</taxon>
    </lineage>
</organism>
<accession>A0A4R9K427</accession>
<keyword evidence="2" id="KW-1185">Reference proteome</keyword>
<dbReference type="EMBL" id="RQGD01000022">
    <property type="protein sequence ID" value="TGL60251.1"/>
    <property type="molecule type" value="Genomic_DNA"/>
</dbReference>